<dbReference type="RefSeq" id="WP_145191922.1">
    <property type="nucleotide sequence ID" value="NZ_CP036290.1"/>
</dbReference>
<keyword evidence="1" id="KW-0732">Signal</keyword>
<dbReference type="AlphaFoldDB" id="A0A518D4Y8"/>
<feature type="signal peptide" evidence="1">
    <location>
        <begin position="1"/>
        <end position="23"/>
    </location>
</feature>
<gene>
    <name evidence="2" type="ORF">Pla163_36750</name>
</gene>
<dbReference type="Proteomes" id="UP000319342">
    <property type="component" value="Chromosome"/>
</dbReference>
<evidence type="ECO:0000256" key="1">
    <source>
        <dbReference type="SAM" id="SignalP"/>
    </source>
</evidence>
<protein>
    <submittedName>
        <fullName evidence="2">Uncharacterized protein</fullName>
    </submittedName>
</protein>
<name>A0A518D4Y8_9BACT</name>
<keyword evidence="3" id="KW-1185">Reference proteome</keyword>
<evidence type="ECO:0000313" key="3">
    <source>
        <dbReference type="Proteomes" id="UP000319342"/>
    </source>
</evidence>
<accession>A0A518D4Y8</accession>
<dbReference type="EMBL" id="CP036290">
    <property type="protein sequence ID" value="QDU86524.1"/>
    <property type="molecule type" value="Genomic_DNA"/>
</dbReference>
<reference evidence="2 3" key="1">
    <citation type="submission" date="2019-02" db="EMBL/GenBank/DDBJ databases">
        <title>Deep-cultivation of Planctomycetes and their phenomic and genomic characterization uncovers novel biology.</title>
        <authorList>
            <person name="Wiegand S."/>
            <person name="Jogler M."/>
            <person name="Boedeker C."/>
            <person name="Pinto D."/>
            <person name="Vollmers J."/>
            <person name="Rivas-Marin E."/>
            <person name="Kohn T."/>
            <person name="Peeters S.H."/>
            <person name="Heuer A."/>
            <person name="Rast P."/>
            <person name="Oberbeckmann S."/>
            <person name="Bunk B."/>
            <person name="Jeske O."/>
            <person name="Meyerdierks A."/>
            <person name="Storesund J.E."/>
            <person name="Kallscheuer N."/>
            <person name="Luecker S."/>
            <person name="Lage O.M."/>
            <person name="Pohl T."/>
            <person name="Merkel B.J."/>
            <person name="Hornburger P."/>
            <person name="Mueller R.-W."/>
            <person name="Bruemmer F."/>
            <person name="Labrenz M."/>
            <person name="Spormann A.M."/>
            <person name="Op den Camp H."/>
            <person name="Overmann J."/>
            <person name="Amann R."/>
            <person name="Jetten M.S.M."/>
            <person name="Mascher T."/>
            <person name="Medema M.H."/>
            <person name="Devos D.P."/>
            <person name="Kaster A.-K."/>
            <person name="Ovreas L."/>
            <person name="Rohde M."/>
            <person name="Galperin M.Y."/>
            <person name="Jogler C."/>
        </authorList>
    </citation>
    <scope>NUCLEOTIDE SEQUENCE [LARGE SCALE GENOMIC DNA]</scope>
    <source>
        <strain evidence="2 3">Pla163</strain>
    </source>
</reference>
<sequence length="507" mass="51565" precursor="true">MLARTLVALTALSLPAAAQGVFAGSYTFAALNYEVEGSCPNGLRWSTQSGTLSFALDGTFTLASNERSACVGNGSASSSNGGSGVYSLSAAGDVVLDLDPGNPGTNIARLVLSHDRELLLFDHGPELDFEGSLGRAEFVIGIRGGVASTNAALQGDYVYGQIDTATGSTAIQTTARWGAFTFDGSGGWTGSVETATSLGGGAVTPPTSLTPGTYGVAANGALQMSGGYTIGALSQSGRVGFVLFTESSTTSLRVLLKRSPAASTDALVGRWAYSSLTGDTTLGPFGQVAMEAERGDLLVDARTNDALRAQVVSWADANGGGGRVAARATEPFVRANGSVLVDATDTTGARRAWLGAGEDVVLAAELSTERYGIGLYLRRWGSLAGDRSFVSSSDGGVQRLSIRAGAANAGRVYLVVGSTSGFAPGISGVPVNFDAYTLATATSPNTAPLTQSLGLLDARGRAQATFTLPAPSPAFVGTTFTHACLVLDPLTGATTLISNPETLTILP</sequence>
<evidence type="ECO:0000313" key="2">
    <source>
        <dbReference type="EMBL" id="QDU86524.1"/>
    </source>
</evidence>
<feature type="chain" id="PRO_5022128705" evidence="1">
    <location>
        <begin position="24"/>
        <end position="507"/>
    </location>
</feature>
<organism evidence="2 3">
    <name type="scientific">Rohdeia mirabilis</name>
    <dbReference type="NCBI Taxonomy" id="2528008"/>
    <lineage>
        <taxon>Bacteria</taxon>
        <taxon>Pseudomonadati</taxon>
        <taxon>Planctomycetota</taxon>
        <taxon>Planctomycetia</taxon>
        <taxon>Planctomycetia incertae sedis</taxon>
        <taxon>Rohdeia</taxon>
    </lineage>
</organism>
<proteinExistence type="predicted"/>